<evidence type="ECO:0000313" key="1">
    <source>
        <dbReference type="EMBL" id="NKE09981.1"/>
    </source>
</evidence>
<keyword evidence="2" id="KW-1185">Reference proteome</keyword>
<protein>
    <recommendedName>
        <fullName evidence="3">RiboL-PSP-HEPN domain-containing protein</fullName>
    </recommendedName>
</protein>
<organism evidence="1 2">
    <name type="scientific">Kocuria subflava</name>
    <dbReference type="NCBI Taxonomy" id="1736139"/>
    <lineage>
        <taxon>Bacteria</taxon>
        <taxon>Bacillati</taxon>
        <taxon>Actinomycetota</taxon>
        <taxon>Actinomycetes</taxon>
        <taxon>Micrococcales</taxon>
        <taxon>Micrococcaceae</taxon>
        <taxon>Kocuria</taxon>
    </lineage>
</organism>
<evidence type="ECO:0000313" key="2">
    <source>
        <dbReference type="Proteomes" id="UP000521379"/>
    </source>
</evidence>
<name>A0A846U5D8_9MICC</name>
<accession>A0A846U5D8</accession>
<dbReference type="AlphaFoldDB" id="A0A846U5D8"/>
<dbReference type="RefSeq" id="WP_119932962.1">
    <property type="nucleotide sequence ID" value="NZ_JAAVUN010000015.1"/>
</dbReference>
<sequence>MISAKDAEESLWGFEFSNLTEPDPRAWGNLPEVQVAIGAARSSAESAIAMAYTMNSLRKTAEGKAVRGKFTSEAVDCLRSALLFCGAGLDTALKRLVAEALPLLAKSDQGVSKKLSDFAETQIGDVDGAVRAKDLVRVLLGEGKDPREIMVGRWIYALESNSAQSADRVSEIAGALGVVDGDLRKRIGSTKTRSSLLEKAFSARNEIAHELDVTKPAEAARKRLENIRRYRNVDDITSLCRELLDVTQCIVNDVIRRMPNDAD</sequence>
<reference evidence="1 2" key="1">
    <citation type="submission" date="2020-02" db="EMBL/GenBank/DDBJ databases">
        <authorList>
            <person name="Sun Q."/>
        </authorList>
    </citation>
    <scope>NUCLEOTIDE SEQUENCE [LARGE SCALE GENOMIC DNA]</scope>
    <source>
        <strain evidence="1 2">YIM 13062</strain>
    </source>
</reference>
<proteinExistence type="predicted"/>
<dbReference type="Proteomes" id="UP000521379">
    <property type="component" value="Unassembled WGS sequence"/>
</dbReference>
<comment type="caution">
    <text evidence="1">The sequence shown here is derived from an EMBL/GenBank/DDBJ whole genome shotgun (WGS) entry which is preliminary data.</text>
</comment>
<dbReference type="EMBL" id="JAAVUN010000015">
    <property type="protein sequence ID" value="NKE09981.1"/>
    <property type="molecule type" value="Genomic_DNA"/>
</dbReference>
<gene>
    <name evidence="1" type="ORF">GTW58_08550</name>
</gene>
<evidence type="ECO:0008006" key="3">
    <source>
        <dbReference type="Google" id="ProtNLM"/>
    </source>
</evidence>